<dbReference type="Proteomes" id="UP001595816">
    <property type="component" value="Unassembled WGS sequence"/>
</dbReference>
<accession>A0ABV8LUM5</accession>
<sequence length="205" mass="22280">MPKLYAEKPFRFARQLFADVFVAAWTAAWIWLGHRVFELIMELATPGRKIEDAGNGLADNLADAQSKADGIPLVGDKLGVPFGKAAEAAKSLAEAGQSQQDVVHDLALILGWAIGGIPILLALALWLPLRVRWVRAASAATRLRRRRGGVELLALRALTSASLRRLATLPDDTASQWRAGDPGTMDSLAALELRRLGLRTRLTSR</sequence>
<feature type="transmembrane region" description="Helical" evidence="1">
    <location>
        <begin position="106"/>
        <end position="127"/>
    </location>
</feature>
<reference evidence="3" key="1">
    <citation type="journal article" date="2019" name="Int. J. Syst. Evol. Microbiol.">
        <title>The Global Catalogue of Microorganisms (GCM) 10K type strain sequencing project: providing services to taxonomists for standard genome sequencing and annotation.</title>
        <authorList>
            <consortium name="The Broad Institute Genomics Platform"/>
            <consortium name="The Broad Institute Genome Sequencing Center for Infectious Disease"/>
            <person name="Wu L."/>
            <person name="Ma J."/>
        </authorList>
    </citation>
    <scope>NUCLEOTIDE SEQUENCE [LARGE SCALE GENOMIC DNA]</scope>
    <source>
        <strain evidence="3">CGMCC 4.7289</strain>
    </source>
</reference>
<protein>
    <recommendedName>
        <fullName evidence="4">Transmembrane protein</fullName>
    </recommendedName>
</protein>
<comment type="caution">
    <text evidence="2">The sequence shown here is derived from an EMBL/GenBank/DDBJ whole genome shotgun (WGS) entry which is preliminary data.</text>
</comment>
<name>A0ABV8LUM5_9ACTN</name>
<dbReference type="RefSeq" id="WP_253761140.1">
    <property type="nucleotide sequence ID" value="NZ_JAMZDZ010000001.1"/>
</dbReference>
<proteinExistence type="predicted"/>
<keyword evidence="1" id="KW-1133">Transmembrane helix</keyword>
<keyword evidence="1" id="KW-0472">Membrane</keyword>
<keyword evidence="3" id="KW-1185">Reference proteome</keyword>
<keyword evidence="1" id="KW-0812">Transmembrane</keyword>
<evidence type="ECO:0000313" key="3">
    <source>
        <dbReference type="Proteomes" id="UP001595816"/>
    </source>
</evidence>
<gene>
    <name evidence="2" type="ORF">ACFOZ4_29255</name>
</gene>
<evidence type="ECO:0000256" key="1">
    <source>
        <dbReference type="SAM" id="Phobius"/>
    </source>
</evidence>
<feature type="transmembrane region" description="Helical" evidence="1">
    <location>
        <begin position="12"/>
        <end position="32"/>
    </location>
</feature>
<evidence type="ECO:0008006" key="4">
    <source>
        <dbReference type="Google" id="ProtNLM"/>
    </source>
</evidence>
<evidence type="ECO:0000313" key="2">
    <source>
        <dbReference type="EMBL" id="MFC4134716.1"/>
    </source>
</evidence>
<dbReference type="EMBL" id="JBHSAY010000015">
    <property type="protein sequence ID" value="MFC4134716.1"/>
    <property type="molecule type" value="Genomic_DNA"/>
</dbReference>
<organism evidence="2 3">
    <name type="scientific">Hamadaea flava</name>
    <dbReference type="NCBI Taxonomy" id="1742688"/>
    <lineage>
        <taxon>Bacteria</taxon>
        <taxon>Bacillati</taxon>
        <taxon>Actinomycetota</taxon>
        <taxon>Actinomycetes</taxon>
        <taxon>Micromonosporales</taxon>
        <taxon>Micromonosporaceae</taxon>
        <taxon>Hamadaea</taxon>
    </lineage>
</organism>